<dbReference type="PROSITE" id="PS50893">
    <property type="entry name" value="ABC_TRANSPORTER_2"/>
    <property type="match status" value="1"/>
</dbReference>
<dbReference type="CDD" id="cd03228">
    <property type="entry name" value="ABCC_MRP_Like"/>
    <property type="match status" value="1"/>
</dbReference>
<protein>
    <recommendedName>
        <fullName evidence="12">ABC transporter ATP-binding protein</fullName>
    </recommendedName>
</protein>
<dbReference type="Gene3D" id="3.40.50.300">
    <property type="entry name" value="P-loop containing nucleotide triphosphate hydrolases"/>
    <property type="match status" value="1"/>
</dbReference>
<evidence type="ECO:0000259" key="8">
    <source>
        <dbReference type="PROSITE" id="PS50893"/>
    </source>
</evidence>
<feature type="domain" description="ABC transporter" evidence="8">
    <location>
        <begin position="346"/>
        <end position="572"/>
    </location>
</feature>
<gene>
    <name evidence="10" type="ORF">GCM10011511_24040</name>
</gene>
<dbReference type="SMART" id="SM00382">
    <property type="entry name" value="AAA"/>
    <property type="match status" value="1"/>
</dbReference>
<keyword evidence="2 7" id="KW-0812">Transmembrane</keyword>
<evidence type="ECO:0000256" key="4">
    <source>
        <dbReference type="ARBA" id="ARBA00022840"/>
    </source>
</evidence>
<evidence type="ECO:0000259" key="9">
    <source>
        <dbReference type="PROSITE" id="PS50929"/>
    </source>
</evidence>
<evidence type="ECO:0000256" key="5">
    <source>
        <dbReference type="ARBA" id="ARBA00022989"/>
    </source>
</evidence>
<evidence type="ECO:0000256" key="1">
    <source>
        <dbReference type="ARBA" id="ARBA00004651"/>
    </source>
</evidence>
<evidence type="ECO:0008006" key="12">
    <source>
        <dbReference type="Google" id="ProtNLM"/>
    </source>
</evidence>
<dbReference type="GO" id="GO:0005886">
    <property type="term" value="C:plasma membrane"/>
    <property type="evidence" value="ECO:0007669"/>
    <property type="project" value="UniProtKB-SubCell"/>
</dbReference>
<dbReference type="SUPFAM" id="SSF52540">
    <property type="entry name" value="P-loop containing nucleoside triphosphate hydrolases"/>
    <property type="match status" value="1"/>
</dbReference>
<evidence type="ECO:0000313" key="10">
    <source>
        <dbReference type="EMBL" id="GGA99919.1"/>
    </source>
</evidence>
<reference evidence="10" key="2">
    <citation type="submission" date="2020-09" db="EMBL/GenBank/DDBJ databases">
        <authorList>
            <person name="Sun Q."/>
            <person name="Zhou Y."/>
        </authorList>
    </citation>
    <scope>NUCLEOTIDE SEQUENCE</scope>
    <source>
        <strain evidence="10">CGMCC 1.15448</strain>
    </source>
</reference>
<dbReference type="PANTHER" id="PTHR24221">
    <property type="entry name" value="ATP-BINDING CASSETTE SUB-FAMILY B"/>
    <property type="match status" value="1"/>
</dbReference>
<feature type="transmembrane region" description="Helical" evidence="7">
    <location>
        <begin position="174"/>
        <end position="191"/>
    </location>
</feature>
<dbReference type="InterPro" id="IPR039421">
    <property type="entry name" value="Type_1_exporter"/>
</dbReference>
<dbReference type="GO" id="GO:0140359">
    <property type="term" value="F:ABC-type transporter activity"/>
    <property type="evidence" value="ECO:0007669"/>
    <property type="project" value="InterPro"/>
</dbReference>
<dbReference type="AlphaFoldDB" id="A0A8J2UCV9"/>
<comment type="subcellular location">
    <subcellularLocation>
        <location evidence="1">Cell membrane</location>
        <topology evidence="1">Multi-pass membrane protein</topology>
    </subcellularLocation>
</comment>
<dbReference type="InterPro" id="IPR003593">
    <property type="entry name" value="AAA+_ATPase"/>
</dbReference>
<dbReference type="RefSeq" id="WP_188931812.1">
    <property type="nucleotide sequence ID" value="NZ_BMJC01000002.1"/>
</dbReference>
<sequence>MKQIIRNTILILTPAERKKGMVLVLLNLVVSILDVGFLAGLLFVVQLYSGAPAISRLSFLPSWLTDPTSLWPIGGFFLLFAVKNLASFLVFKAQCQFRYQVFLRISDHNLLQYLEGSYSDYVHIDSSTHFAEVNLQPSEFCQHVMEGLQQSIAEWTLIGLTTIAILLFNAKLFFLLLVVLFPPIIIAAWFTRKKILSAKANIADTRDMGWQRLEESIGGFVESNLYDKKEFFMGRYHRSQLTLNRHLSNLHSMQGAPTRLAEVFAVFGLLTLIAIDHLTGARQGTGVVTLGAFLAAAYKIIPGVARILNLNGQIRAYAYTIDPLVRKRKKKMAPQRDADTGKIASITLRDISFRYGKDQPPVLEHLNLHIDSGCFLGISGNSGRGKTTLLNILLGFLTPEKGEVLINGRATDHRDRKSYWAPISYVKQQPFILHDTLLTNITLDEEYYNEEKLDEVLAVSGLDTMVKRSQSGIRTRIAENGKNISGGQRQRITIARALYKEADVFILDEPFSELDEASEQRLLHHFRQLTRDGKIVILITHNQKSLAFCDSVISLEDKAVSDPSARNHTSFL</sequence>
<feature type="domain" description="ABC transmembrane type-1" evidence="9">
    <location>
        <begin position="160"/>
        <end position="316"/>
    </location>
</feature>
<dbReference type="PROSITE" id="PS50929">
    <property type="entry name" value="ABC_TM1F"/>
    <property type="match status" value="1"/>
</dbReference>
<organism evidence="10 11">
    <name type="scientific">Puia dinghuensis</name>
    <dbReference type="NCBI Taxonomy" id="1792502"/>
    <lineage>
        <taxon>Bacteria</taxon>
        <taxon>Pseudomonadati</taxon>
        <taxon>Bacteroidota</taxon>
        <taxon>Chitinophagia</taxon>
        <taxon>Chitinophagales</taxon>
        <taxon>Chitinophagaceae</taxon>
        <taxon>Puia</taxon>
    </lineage>
</organism>
<evidence type="ECO:0000256" key="7">
    <source>
        <dbReference type="SAM" id="Phobius"/>
    </source>
</evidence>
<dbReference type="GO" id="GO:0034040">
    <property type="term" value="F:ATPase-coupled lipid transmembrane transporter activity"/>
    <property type="evidence" value="ECO:0007669"/>
    <property type="project" value="TreeGrafter"/>
</dbReference>
<name>A0A8J2UCV9_9BACT</name>
<keyword evidence="11" id="KW-1185">Reference proteome</keyword>
<dbReference type="GO" id="GO:0016887">
    <property type="term" value="F:ATP hydrolysis activity"/>
    <property type="evidence" value="ECO:0007669"/>
    <property type="project" value="InterPro"/>
</dbReference>
<evidence type="ECO:0000256" key="6">
    <source>
        <dbReference type="ARBA" id="ARBA00023136"/>
    </source>
</evidence>
<keyword evidence="4" id="KW-0067">ATP-binding</keyword>
<comment type="caution">
    <text evidence="10">The sequence shown here is derived from an EMBL/GenBank/DDBJ whole genome shotgun (WGS) entry which is preliminary data.</text>
</comment>
<dbReference type="InterPro" id="IPR027417">
    <property type="entry name" value="P-loop_NTPase"/>
</dbReference>
<dbReference type="InterPro" id="IPR003439">
    <property type="entry name" value="ABC_transporter-like_ATP-bd"/>
</dbReference>
<dbReference type="InterPro" id="IPR017871">
    <property type="entry name" value="ABC_transporter-like_CS"/>
</dbReference>
<proteinExistence type="predicted"/>
<dbReference type="InterPro" id="IPR011527">
    <property type="entry name" value="ABC1_TM_dom"/>
</dbReference>
<evidence type="ECO:0000256" key="2">
    <source>
        <dbReference type="ARBA" id="ARBA00022692"/>
    </source>
</evidence>
<dbReference type="PROSITE" id="PS00211">
    <property type="entry name" value="ABC_TRANSPORTER_1"/>
    <property type="match status" value="1"/>
</dbReference>
<keyword evidence="3" id="KW-0547">Nucleotide-binding</keyword>
<feature type="transmembrane region" description="Helical" evidence="7">
    <location>
        <begin position="21"/>
        <end position="49"/>
    </location>
</feature>
<dbReference type="InterPro" id="IPR036640">
    <property type="entry name" value="ABC1_TM_sf"/>
</dbReference>
<dbReference type="PANTHER" id="PTHR24221:SF654">
    <property type="entry name" value="ATP-BINDING CASSETTE SUB-FAMILY B MEMBER 6"/>
    <property type="match status" value="1"/>
</dbReference>
<feature type="transmembrane region" description="Helical" evidence="7">
    <location>
        <begin position="69"/>
        <end position="91"/>
    </location>
</feature>
<dbReference type="Proteomes" id="UP000607559">
    <property type="component" value="Unassembled WGS sequence"/>
</dbReference>
<evidence type="ECO:0000313" key="11">
    <source>
        <dbReference type="Proteomes" id="UP000607559"/>
    </source>
</evidence>
<dbReference type="Pfam" id="PF00005">
    <property type="entry name" value="ABC_tran"/>
    <property type="match status" value="1"/>
</dbReference>
<dbReference type="GO" id="GO:0005524">
    <property type="term" value="F:ATP binding"/>
    <property type="evidence" value="ECO:0007669"/>
    <property type="project" value="UniProtKB-KW"/>
</dbReference>
<reference evidence="10" key="1">
    <citation type="journal article" date="2014" name="Int. J. Syst. Evol. Microbiol.">
        <title>Complete genome sequence of Corynebacterium casei LMG S-19264T (=DSM 44701T), isolated from a smear-ripened cheese.</title>
        <authorList>
            <consortium name="US DOE Joint Genome Institute (JGI-PGF)"/>
            <person name="Walter F."/>
            <person name="Albersmeier A."/>
            <person name="Kalinowski J."/>
            <person name="Ruckert C."/>
        </authorList>
    </citation>
    <scope>NUCLEOTIDE SEQUENCE</scope>
    <source>
        <strain evidence="10">CGMCC 1.15448</strain>
    </source>
</reference>
<dbReference type="EMBL" id="BMJC01000002">
    <property type="protein sequence ID" value="GGA99919.1"/>
    <property type="molecule type" value="Genomic_DNA"/>
</dbReference>
<dbReference type="SUPFAM" id="SSF90123">
    <property type="entry name" value="ABC transporter transmembrane region"/>
    <property type="match status" value="1"/>
</dbReference>
<evidence type="ECO:0000256" key="3">
    <source>
        <dbReference type="ARBA" id="ARBA00022741"/>
    </source>
</evidence>
<keyword evidence="6 7" id="KW-0472">Membrane</keyword>
<accession>A0A8J2UCV9</accession>
<dbReference type="Gene3D" id="1.20.1560.10">
    <property type="entry name" value="ABC transporter type 1, transmembrane domain"/>
    <property type="match status" value="1"/>
</dbReference>
<keyword evidence="5 7" id="KW-1133">Transmembrane helix</keyword>